<dbReference type="Gene3D" id="3.40.50.12230">
    <property type="match status" value="1"/>
</dbReference>
<dbReference type="SUPFAM" id="SSF53328">
    <property type="entry name" value="Formyltransferase"/>
    <property type="match status" value="1"/>
</dbReference>
<comment type="catalytic activity">
    <reaction evidence="5">
        <text>L-methionyl-tRNA(fMet) + (6R)-10-formyltetrahydrofolate = N-formyl-L-methionyl-tRNA(fMet) + (6S)-5,6,7,8-tetrahydrofolate + H(+)</text>
        <dbReference type="Rhea" id="RHEA:24380"/>
        <dbReference type="Rhea" id="RHEA-COMP:9952"/>
        <dbReference type="Rhea" id="RHEA-COMP:9953"/>
        <dbReference type="ChEBI" id="CHEBI:15378"/>
        <dbReference type="ChEBI" id="CHEBI:57453"/>
        <dbReference type="ChEBI" id="CHEBI:78530"/>
        <dbReference type="ChEBI" id="CHEBI:78844"/>
        <dbReference type="ChEBI" id="CHEBI:195366"/>
        <dbReference type="EC" id="2.1.2.9"/>
    </reaction>
</comment>
<dbReference type="InterPro" id="IPR044135">
    <property type="entry name" value="Met-tRNA-FMT_C"/>
</dbReference>
<keyword evidence="9" id="KW-1185">Reference proteome</keyword>
<dbReference type="HAMAP" id="MF_00182">
    <property type="entry name" value="Formyl_trans"/>
    <property type="match status" value="1"/>
</dbReference>
<comment type="similarity">
    <text evidence="1 5">Belongs to the Fmt family.</text>
</comment>
<gene>
    <name evidence="5" type="primary">fmt</name>
    <name evidence="8" type="ORF">FHQ18_08070</name>
</gene>
<evidence type="ECO:0000313" key="8">
    <source>
        <dbReference type="EMBL" id="KAA0257689.1"/>
    </source>
</evidence>
<dbReference type="GO" id="GO:0004479">
    <property type="term" value="F:methionyl-tRNA formyltransferase activity"/>
    <property type="evidence" value="ECO:0007669"/>
    <property type="project" value="UniProtKB-UniRule"/>
</dbReference>
<dbReference type="EMBL" id="VFJB01000006">
    <property type="protein sequence ID" value="KAA0257689.1"/>
    <property type="molecule type" value="Genomic_DNA"/>
</dbReference>
<sequence>MNIVFMGTPEIAVPTLSKLVEMGFNVNLVVCQPDKPKGRGKKLQPPPTKEFALKHGIEVYQPEKLKNNDEAYYKIAEKNPDFLVVVAYGKILPAKILNIPGKAPINVHFSLLPKYRGAAPVNWAIINGEGKTGVTTMLMDVGLDTGDILLMDETSIDRKDAVELSKELSESGANLLIETIKNFDYITPKKQDDSAATYAPILKKEDGLINFNESAEVIERKIRGLQPWPTAFTYYNGKLVKFFKADVTKDKKELSPGTIFDVTKKDFKVKCIEGSLIVKEIQFEGKKRMPVASFLAGFSIKEGDRFEPKI</sequence>
<dbReference type="InterPro" id="IPR011034">
    <property type="entry name" value="Formyl_transferase-like_C_sf"/>
</dbReference>
<evidence type="ECO:0000256" key="4">
    <source>
        <dbReference type="ARBA" id="ARBA00022917"/>
    </source>
</evidence>
<evidence type="ECO:0000313" key="9">
    <source>
        <dbReference type="Proteomes" id="UP000322876"/>
    </source>
</evidence>
<accession>A0A5A8F2H1</accession>
<evidence type="ECO:0000256" key="2">
    <source>
        <dbReference type="ARBA" id="ARBA00012261"/>
    </source>
</evidence>
<feature type="domain" description="Formyl transferase C-terminal" evidence="7">
    <location>
        <begin position="202"/>
        <end position="298"/>
    </location>
</feature>
<dbReference type="InterPro" id="IPR005793">
    <property type="entry name" value="Formyl_trans_C"/>
</dbReference>
<dbReference type="EC" id="2.1.2.9" evidence="2 5"/>
<protein>
    <recommendedName>
        <fullName evidence="2 5">Methionyl-tRNA formyltransferase</fullName>
        <ecNumber evidence="2 5">2.1.2.9</ecNumber>
    </recommendedName>
</protein>
<dbReference type="CDD" id="cd08646">
    <property type="entry name" value="FMT_core_Met-tRNA-FMT_N"/>
    <property type="match status" value="1"/>
</dbReference>
<dbReference type="SUPFAM" id="SSF50486">
    <property type="entry name" value="FMT C-terminal domain-like"/>
    <property type="match status" value="1"/>
</dbReference>
<dbReference type="AlphaFoldDB" id="A0A5A8F2H1"/>
<dbReference type="OrthoDB" id="9802815at2"/>
<keyword evidence="4 5" id="KW-0648">Protein biosynthesis</keyword>
<feature type="domain" description="Formyl transferase N-terminal" evidence="6">
    <location>
        <begin position="1"/>
        <end position="180"/>
    </location>
</feature>
<dbReference type="InterPro" id="IPR002376">
    <property type="entry name" value="Formyl_transf_N"/>
</dbReference>
<dbReference type="Pfam" id="PF02911">
    <property type="entry name" value="Formyl_trans_C"/>
    <property type="match status" value="1"/>
</dbReference>
<dbReference type="PROSITE" id="PS00373">
    <property type="entry name" value="GART"/>
    <property type="match status" value="1"/>
</dbReference>
<dbReference type="Proteomes" id="UP000322876">
    <property type="component" value="Unassembled WGS sequence"/>
</dbReference>
<keyword evidence="3 5" id="KW-0808">Transferase</keyword>
<evidence type="ECO:0000259" key="7">
    <source>
        <dbReference type="Pfam" id="PF02911"/>
    </source>
</evidence>
<comment type="caution">
    <text evidence="8">The sequence shown here is derived from an EMBL/GenBank/DDBJ whole genome shotgun (WGS) entry which is preliminary data.</text>
</comment>
<dbReference type="InterPro" id="IPR001555">
    <property type="entry name" value="GART_AS"/>
</dbReference>
<dbReference type="NCBIfam" id="TIGR00460">
    <property type="entry name" value="fmt"/>
    <property type="match status" value="1"/>
</dbReference>
<evidence type="ECO:0000259" key="6">
    <source>
        <dbReference type="Pfam" id="PF00551"/>
    </source>
</evidence>
<evidence type="ECO:0000256" key="1">
    <source>
        <dbReference type="ARBA" id="ARBA00010699"/>
    </source>
</evidence>
<name>A0A5A8F2H1_9BACT</name>
<evidence type="ECO:0000256" key="5">
    <source>
        <dbReference type="HAMAP-Rule" id="MF_00182"/>
    </source>
</evidence>
<proteinExistence type="inferred from homology"/>
<dbReference type="PANTHER" id="PTHR11138">
    <property type="entry name" value="METHIONYL-TRNA FORMYLTRANSFERASE"/>
    <property type="match status" value="1"/>
</dbReference>
<dbReference type="Pfam" id="PF00551">
    <property type="entry name" value="Formyl_trans_N"/>
    <property type="match status" value="1"/>
</dbReference>
<dbReference type="PANTHER" id="PTHR11138:SF5">
    <property type="entry name" value="METHIONYL-TRNA FORMYLTRANSFERASE, MITOCHONDRIAL"/>
    <property type="match status" value="1"/>
</dbReference>
<dbReference type="InterPro" id="IPR005794">
    <property type="entry name" value="Fmt"/>
</dbReference>
<feature type="binding site" evidence="5">
    <location>
        <begin position="110"/>
        <end position="113"/>
    </location>
    <ligand>
        <name>(6S)-5,6,7,8-tetrahydrofolate</name>
        <dbReference type="ChEBI" id="CHEBI:57453"/>
    </ligand>
</feature>
<dbReference type="FunFam" id="3.40.50.12230:FF:000001">
    <property type="entry name" value="Methionyl-tRNA formyltransferase"/>
    <property type="match status" value="1"/>
</dbReference>
<dbReference type="GO" id="GO:0005829">
    <property type="term" value="C:cytosol"/>
    <property type="evidence" value="ECO:0007669"/>
    <property type="project" value="TreeGrafter"/>
</dbReference>
<dbReference type="CDD" id="cd08704">
    <property type="entry name" value="Met_tRNA_FMT_C"/>
    <property type="match status" value="1"/>
</dbReference>
<dbReference type="InterPro" id="IPR041711">
    <property type="entry name" value="Met-tRNA-FMT_N"/>
</dbReference>
<comment type="function">
    <text evidence="5">Attaches a formyl group to the free amino group of methionyl-tRNA(fMet). The formyl group appears to play a dual role in the initiator identity of N-formylmethionyl-tRNA by promoting its recognition by IF2 and preventing the misappropriation of this tRNA by the elongation apparatus.</text>
</comment>
<reference evidence="8 9" key="1">
    <citation type="submission" date="2019-06" db="EMBL/GenBank/DDBJ databases">
        <title>Genomic insights into carbon and energy metabolism of Deferribacter autotrophicus revealed new metabolic traits in the phylum Deferribacteres.</title>
        <authorList>
            <person name="Slobodkin A.I."/>
            <person name="Slobodkina G.B."/>
            <person name="Allioux M."/>
            <person name="Alain K."/>
            <person name="Jebbar M."/>
            <person name="Shadrin V."/>
            <person name="Kublanov I.V."/>
            <person name="Toshchakov S.V."/>
            <person name="Bonch-Osmolovskaya E.A."/>
        </authorList>
    </citation>
    <scope>NUCLEOTIDE SEQUENCE [LARGE SCALE GENOMIC DNA]</scope>
    <source>
        <strain evidence="8 9">SL50</strain>
    </source>
</reference>
<evidence type="ECO:0000256" key="3">
    <source>
        <dbReference type="ARBA" id="ARBA00022679"/>
    </source>
</evidence>
<organism evidence="8 9">
    <name type="scientific">Deferribacter autotrophicus</name>
    <dbReference type="NCBI Taxonomy" id="500465"/>
    <lineage>
        <taxon>Bacteria</taxon>
        <taxon>Pseudomonadati</taxon>
        <taxon>Deferribacterota</taxon>
        <taxon>Deferribacteres</taxon>
        <taxon>Deferribacterales</taxon>
        <taxon>Deferribacteraceae</taxon>
        <taxon>Deferribacter</taxon>
    </lineage>
</organism>
<dbReference type="RefSeq" id="WP_149266662.1">
    <property type="nucleotide sequence ID" value="NZ_VFJB01000006.1"/>
</dbReference>
<dbReference type="InterPro" id="IPR036477">
    <property type="entry name" value="Formyl_transf_N_sf"/>
</dbReference>